<dbReference type="EMBL" id="CAIX01000313">
    <property type="protein sequence ID" value="CCI49560.1"/>
    <property type="molecule type" value="Genomic_DNA"/>
</dbReference>
<dbReference type="PANTHER" id="PTHR13357:SF1">
    <property type="entry name" value="NCK-INTERACTING PROTEIN WITH SH3 DOMAIN"/>
    <property type="match status" value="1"/>
</dbReference>
<sequence>MDSSIIDNDNIRLLQDAEDVLLGTDRDALAHTISELWQLVLDVICTSLIVRIRAAALLRRAQDELHRHIILLTNTRHIRSVASTSIQVLTELNPHIDSESDLIHSWFLFVSSISLHLDRDMCKVFFSLTMYPRLLKLVIEQLRRSCNKVVASLMFCLALFHAHEKACQIEILLPLLNEVDGREYVGSALLHALNFCGRPCHKVYTPHLKYTIQLLTHILRDKKMASSLLFVNDMKILIEVLLRECVDMSWDEIGLVYYLSLLDPILQSEQFTATDKYRRDEILIMLQGFVHRASVNIEEALKGSNTVNDSVRKSILKLSHTALLKHIDILD</sequence>
<comment type="caution">
    <text evidence="2">The sequence shown here is derived from an EMBL/GenBank/DDBJ whole genome shotgun (WGS) entry which is preliminary data.</text>
</comment>
<evidence type="ECO:0000313" key="2">
    <source>
        <dbReference type="EMBL" id="CCI49560.1"/>
    </source>
</evidence>
<reference evidence="2 3" key="1">
    <citation type="submission" date="2012-05" db="EMBL/GenBank/DDBJ databases">
        <title>Recombination and specialization in a pathogen metapopulation.</title>
        <authorList>
            <person name="Gardiner A."/>
            <person name="Kemen E."/>
            <person name="Schultz-Larsen T."/>
            <person name="MacLean D."/>
            <person name="Van Oosterhout C."/>
            <person name="Jones J.D.G."/>
        </authorList>
    </citation>
    <scope>NUCLEOTIDE SEQUENCE [LARGE SCALE GENOMIC DNA]</scope>
    <source>
        <strain evidence="2 3">Ac Nc2</strain>
    </source>
</reference>
<keyword evidence="3" id="KW-1185">Reference proteome</keyword>
<dbReference type="STRING" id="65357.A0A024GRM1"/>
<feature type="domain" description="SPIN90/Ldb17 leucine-rich" evidence="1">
    <location>
        <begin position="161"/>
        <end position="282"/>
    </location>
</feature>
<organism evidence="2 3">
    <name type="scientific">Albugo candida</name>
    <dbReference type="NCBI Taxonomy" id="65357"/>
    <lineage>
        <taxon>Eukaryota</taxon>
        <taxon>Sar</taxon>
        <taxon>Stramenopiles</taxon>
        <taxon>Oomycota</taxon>
        <taxon>Peronosporomycetes</taxon>
        <taxon>Albuginales</taxon>
        <taxon>Albuginaceae</taxon>
        <taxon>Albugo</taxon>
    </lineage>
</organism>
<accession>A0A024GRM1</accession>
<dbReference type="GO" id="GO:0071933">
    <property type="term" value="F:Arp2/3 complex binding"/>
    <property type="evidence" value="ECO:0007669"/>
    <property type="project" value="TreeGrafter"/>
</dbReference>
<evidence type="ECO:0000313" key="3">
    <source>
        <dbReference type="Proteomes" id="UP000053237"/>
    </source>
</evidence>
<dbReference type="AlphaFoldDB" id="A0A024GRM1"/>
<protein>
    <recommendedName>
        <fullName evidence="1">SPIN90/Ldb17 leucine-rich domain-containing protein</fullName>
    </recommendedName>
</protein>
<gene>
    <name evidence="2" type="ORF">BN9_109120</name>
</gene>
<dbReference type="InterPro" id="IPR018556">
    <property type="entry name" value="SPIN90/Ldb17_LRD"/>
</dbReference>
<dbReference type="GO" id="GO:0006897">
    <property type="term" value="P:endocytosis"/>
    <property type="evidence" value="ECO:0007669"/>
    <property type="project" value="TreeGrafter"/>
</dbReference>
<name>A0A024GRM1_9STRA</name>
<dbReference type="PANTHER" id="PTHR13357">
    <property type="entry name" value="SH3 ADAPTER PROTEIN SPIN90 NCK INTERACTING PROTEIN WITH SH3 DOMAIN"/>
    <property type="match status" value="1"/>
</dbReference>
<dbReference type="OrthoDB" id="445362at2759"/>
<evidence type="ECO:0000259" key="1">
    <source>
        <dbReference type="Pfam" id="PF09431"/>
    </source>
</evidence>
<dbReference type="Pfam" id="PF09431">
    <property type="entry name" value="SPIN90_LRD"/>
    <property type="match status" value="1"/>
</dbReference>
<dbReference type="InterPro" id="IPR030125">
    <property type="entry name" value="SPIN90/Ldb17"/>
</dbReference>
<dbReference type="Proteomes" id="UP000053237">
    <property type="component" value="Unassembled WGS sequence"/>
</dbReference>
<proteinExistence type="predicted"/>
<dbReference type="InParanoid" id="A0A024GRM1"/>